<feature type="domain" description="Peptidase M60" evidence="2">
    <location>
        <begin position="520"/>
        <end position="818"/>
    </location>
</feature>
<gene>
    <name evidence="3" type="ORF">GDO81_009881</name>
</gene>
<dbReference type="InterPro" id="IPR035423">
    <property type="entry name" value="M60-like_N"/>
</dbReference>
<dbReference type="Gene3D" id="1.10.390.30">
    <property type="entry name" value="Peptidase M60, enhancin-like domain 3"/>
    <property type="match status" value="1"/>
</dbReference>
<sequence length="893" mass="99246">MLSNKDYRLLIKDISNLDYTGDNIPCRLLVTGDTAFPVLVTPANDVVVAASRYGKGRMVVLGHELYLNVPQLVNFLQNVISWLKPSSEAVIGAQQDLGLLAHTLSFFGHEVEVTSSFKENLGVFCTNGYEDTQASEILSFVREGGGLLIWAEAWHWSESHPELNVFFNFPGNKITSMAGIYFTNKKAISGSFIVHENPPYPFFDDVDFSKDLKQLFKGVSSMDISGDALASELLLHGPLSFPIGITDRQQCFFGAAYFGRGRVVVGTHEGYLDRQELKSFILNAISWLDAGRNGRIGVNKNLPNLLSMLQGAGISCAISNVSSELSVYCCNSYNDDEVDKIQQFVTEGGGLLIAGHAWYWAYSHPDVLSQYPGNKILNKFGISILRSTVNSGIFKVPDPESANNTYYFLRAIHRLLCDMKNKEELKPPITTWLPQLKTDVSNFMKLPANPLNVCLWLEISHCIHGSNVQVSKEHPVKGSSKEALILCIAQEINCFYEEDTGMLDGKPTTVQIDATNPGGDAWRSTGLYLPPNQRATLVFPASAVGKGLQVQVGCHSDNLSSAKELYRAPVVVHRKNVDGEKVVISSIWGGLLYIIVKGKSQLGTVPVTVYGAEPAPTFIKGQTSSSLWMETLRSLAAPWAELITENIILTVPSDAIRSLEDPEAVLCLWDKIMEAVADLAAVPKKLPRPERLVADVQISAGFMHAGYPIMCQLPTAPTLVSVEKIKNGQWGATHELGHNQQRGVWELPPHTTEATCNLWSVYVHETVLGIPRDKAHPDLKPDKREDRIQQYMKNGANLNDWNVWTALETYLQLQEGFGWSPFKRVFAEYQIMTNVSNHNNVKMNLWAEKFSEAVNKNLAPFFKAWGWPIDEETSKKLSTLSAWEENPMKKYTK</sequence>
<dbReference type="GO" id="GO:0044325">
    <property type="term" value="F:transmembrane transporter binding"/>
    <property type="evidence" value="ECO:0007669"/>
    <property type="project" value="TreeGrafter"/>
</dbReference>
<comment type="similarity">
    <text evidence="1">Belongs to the TCAF family.</text>
</comment>
<evidence type="ECO:0000256" key="1">
    <source>
        <dbReference type="ARBA" id="ARBA00009770"/>
    </source>
</evidence>
<reference evidence="3" key="1">
    <citation type="thesis" date="2020" institute="ProQuest LLC" country="789 East Eisenhower Parkway, Ann Arbor, MI, USA">
        <title>Comparative Genomics and Chromosome Evolution.</title>
        <authorList>
            <person name="Mudd A.B."/>
        </authorList>
    </citation>
    <scope>NUCLEOTIDE SEQUENCE</scope>
    <source>
        <strain evidence="3">237g6f4</strain>
        <tissue evidence="3">Blood</tissue>
    </source>
</reference>
<protein>
    <recommendedName>
        <fullName evidence="2">Peptidase M60 domain-containing protein</fullName>
    </recommendedName>
</protein>
<evidence type="ECO:0000313" key="4">
    <source>
        <dbReference type="Proteomes" id="UP000824782"/>
    </source>
</evidence>
<dbReference type="PANTHER" id="PTHR15730">
    <property type="entry name" value="EXPERIMENTAL AUTOIMMUNE PROSTATITIS ANTIGEN 2-RELATED"/>
    <property type="match status" value="1"/>
</dbReference>
<dbReference type="AlphaFoldDB" id="A0AAV7BUX5"/>
<dbReference type="Gene3D" id="3.40.390.80">
    <property type="entry name" value="Peptidase M60, enhancin-like domain 2"/>
    <property type="match status" value="1"/>
</dbReference>
<dbReference type="PROSITE" id="PS51723">
    <property type="entry name" value="PEPTIDASE_M60"/>
    <property type="match status" value="1"/>
</dbReference>
<dbReference type="SMART" id="SM01276">
    <property type="entry name" value="M60-like"/>
    <property type="match status" value="1"/>
</dbReference>
<dbReference type="InterPro" id="IPR029062">
    <property type="entry name" value="Class_I_gatase-like"/>
</dbReference>
<dbReference type="EMBL" id="WNYA01000004">
    <property type="protein sequence ID" value="KAG8576485.1"/>
    <property type="molecule type" value="Genomic_DNA"/>
</dbReference>
<dbReference type="FunFam" id="1.10.390.30:FF:000001">
    <property type="entry name" value="TRPM8 channel-associated factor 1"/>
    <property type="match status" value="1"/>
</dbReference>
<evidence type="ECO:0000259" key="2">
    <source>
        <dbReference type="PROSITE" id="PS51723"/>
    </source>
</evidence>
<name>A0AAV7BUX5_ENGPU</name>
<dbReference type="Pfam" id="PF13402">
    <property type="entry name" value="Peptidase_M60"/>
    <property type="match status" value="1"/>
</dbReference>
<dbReference type="GO" id="GO:0005886">
    <property type="term" value="C:plasma membrane"/>
    <property type="evidence" value="ECO:0007669"/>
    <property type="project" value="TreeGrafter"/>
</dbReference>
<dbReference type="Pfam" id="PF17291">
    <property type="entry name" value="M60-like_N"/>
    <property type="match status" value="1"/>
</dbReference>
<proteinExistence type="inferred from homology"/>
<dbReference type="PANTHER" id="PTHR15730:SF5">
    <property type="entry name" value="SI:CH211-210B2.2-RELATED"/>
    <property type="match status" value="1"/>
</dbReference>
<comment type="caution">
    <text evidence="3">The sequence shown here is derived from an EMBL/GenBank/DDBJ whole genome shotgun (WGS) entry which is preliminary data.</text>
</comment>
<keyword evidence="4" id="KW-1185">Reference proteome</keyword>
<dbReference type="Proteomes" id="UP000824782">
    <property type="component" value="Unassembled WGS sequence"/>
</dbReference>
<dbReference type="FunFam" id="3.40.390.80:FF:000001">
    <property type="entry name" value="TRPM8 channel-associated factor 1"/>
    <property type="match status" value="1"/>
</dbReference>
<dbReference type="GO" id="GO:0090314">
    <property type="term" value="P:positive regulation of protein targeting to membrane"/>
    <property type="evidence" value="ECO:0007669"/>
    <property type="project" value="TreeGrafter"/>
</dbReference>
<dbReference type="InterPro" id="IPR031161">
    <property type="entry name" value="Peptidase_M60_dom"/>
</dbReference>
<evidence type="ECO:0000313" key="3">
    <source>
        <dbReference type="EMBL" id="KAG8576485.1"/>
    </source>
</evidence>
<dbReference type="SUPFAM" id="SSF52317">
    <property type="entry name" value="Class I glutamine amidotransferase-like"/>
    <property type="match status" value="1"/>
</dbReference>
<organism evidence="3 4">
    <name type="scientific">Engystomops pustulosus</name>
    <name type="common">Tungara frog</name>
    <name type="synonym">Physalaemus pustulosus</name>
    <dbReference type="NCBI Taxonomy" id="76066"/>
    <lineage>
        <taxon>Eukaryota</taxon>
        <taxon>Metazoa</taxon>
        <taxon>Chordata</taxon>
        <taxon>Craniata</taxon>
        <taxon>Vertebrata</taxon>
        <taxon>Euteleostomi</taxon>
        <taxon>Amphibia</taxon>
        <taxon>Batrachia</taxon>
        <taxon>Anura</taxon>
        <taxon>Neobatrachia</taxon>
        <taxon>Hyloidea</taxon>
        <taxon>Leptodactylidae</taxon>
        <taxon>Leiuperinae</taxon>
        <taxon>Engystomops</taxon>
    </lineage>
</organism>
<dbReference type="EMBL" id="WNYA01000004">
    <property type="protein sequence ID" value="KAG8576484.1"/>
    <property type="molecule type" value="Genomic_DNA"/>
</dbReference>
<dbReference type="InterPro" id="IPR042279">
    <property type="entry name" value="Pep_M60_3"/>
</dbReference>
<accession>A0AAV7BUX5</accession>
<dbReference type="InterPro" id="IPR051244">
    <property type="entry name" value="TCAF"/>
</dbReference>